<organism evidence="3">
    <name type="scientific">Chlamydomonas leiostraca</name>
    <dbReference type="NCBI Taxonomy" id="1034604"/>
    <lineage>
        <taxon>Eukaryota</taxon>
        <taxon>Viridiplantae</taxon>
        <taxon>Chlorophyta</taxon>
        <taxon>core chlorophytes</taxon>
        <taxon>Chlorophyceae</taxon>
        <taxon>CS clade</taxon>
        <taxon>Chlamydomonadales</taxon>
        <taxon>Chlamydomonadaceae</taxon>
        <taxon>Chlamydomonas</taxon>
    </lineage>
</organism>
<feature type="domain" description="NELF-A N-terminal" evidence="2">
    <location>
        <begin position="17"/>
        <end position="91"/>
    </location>
</feature>
<name>A0A7S0RJ65_9CHLO</name>
<protein>
    <recommendedName>
        <fullName evidence="2">NELF-A N-terminal domain-containing protein</fullName>
    </recommendedName>
</protein>
<evidence type="ECO:0000259" key="2">
    <source>
        <dbReference type="Pfam" id="PF23553"/>
    </source>
</evidence>
<dbReference type="EMBL" id="HBFB01014846">
    <property type="protein sequence ID" value="CAD8678193.1"/>
    <property type="molecule type" value="Transcribed_RNA"/>
</dbReference>
<gene>
    <name evidence="3" type="ORF">CLEI1391_LOCUS8403</name>
</gene>
<evidence type="ECO:0000256" key="1">
    <source>
        <dbReference type="SAM" id="MobiDB-lite"/>
    </source>
</evidence>
<proteinExistence type="predicted"/>
<feature type="region of interest" description="Disordered" evidence="1">
    <location>
        <begin position="190"/>
        <end position="258"/>
    </location>
</feature>
<dbReference type="InterPro" id="IPR056557">
    <property type="entry name" value="NELF-A_N"/>
</dbReference>
<reference evidence="3" key="1">
    <citation type="submission" date="2021-01" db="EMBL/GenBank/DDBJ databases">
        <authorList>
            <person name="Corre E."/>
            <person name="Pelletier E."/>
            <person name="Niang G."/>
            <person name="Scheremetjew M."/>
            <person name="Finn R."/>
            <person name="Kale V."/>
            <person name="Holt S."/>
            <person name="Cochrane G."/>
            <person name="Meng A."/>
            <person name="Brown T."/>
            <person name="Cohen L."/>
        </authorList>
    </citation>
    <scope>NUCLEOTIDE SEQUENCE</scope>
    <source>
        <strain evidence="3">SAG 11-49</strain>
    </source>
</reference>
<dbReference type="AlphaFoldDB" id="A0A7S0RJ65"/>
<evidence type="ECO:0000313" key="3">
    <source>
        <dbReference type="EMBL" id="CAD8678193.1"/>
    </source>
</evidence>
<dbReference type="Pfam" id="PF23553">
    <property type="entry name" value="NELF-A_N"/>
    <property type="match status" value="1"/>
</dbReference>
<accession>A0A7S0RJ65</accession>
<sequence>MEQLENIELWASKLQGDWSASTIAAQITRERLQALHRVFPKGKLDNMVKVRVLLACAFLPVQQLAELQPELSALAKVACSDDDEWVRVVGAAVGDLDGRLDMASVCSTSSLVRQTMEGLWLGLADATPPFGYRPLQEVLLHTEVRPAVDAHSIASQPRTSLFRVRDTAEAREALAICSPDNLMGQLGASTGGAAGASMASEASTPSTSLRGGTGRGGAGAAVDSSLFISRPPPSAAFPSTLGGGTGTPRHAATGVSRGSSLASVGLHAAVHTAQPSGSAQADELQGSMMGVQGAGREAWDDLPVEGARAEDEVPAEPTIGEADCAAAGDFDHHMEGEAAEHGDKKPRLMYAHDDVHMDGVEAEEI</sequence>